<name>A0A396GY78_MEDTR</name>
<keyword evidence="2" id="KW-0472">Membrane</keyword>
<accession>A0A396GY78</accession>
<feature type="transmembrane region" description="Helical" evidence="2">
    <location>
        <begin position="36"/>
        <end position="54"/>
    </location>
</feature>
<sequence>MALLQPAPKTFELFDDLVLLSEGHVIYEGPSWILRVPYSVIEAVIWAAVVYYSVDLPLQRVVRQIALGLFGMMASIARDMVLANTFGSAALLIIFLLGGYIVTPYLWTRCDYS</sequence>
<evidence type="ECO:0008006" key="4">
    <source>
        <dbReference type="Google" id="ProtNLM"/>
    </source>
</evidence>
<reference evidence="3" key="1">
    <citation type="journal article" date="2018" name="Nat. Plants">
        <title>Whole-genome landscape of Medicago truncatula symbiotic genes.</title>
        <authorList>
            <person name="Pecrix Y."/>
            <person name="Gamas P."/>
            <person name="Carrere S."/>
        </authorList>
    </citation>
    <scope>NUCLEOTIDE SEQUENCE</scope>
    <source>
        <tissue evidence="3">Leaves</tissue>
    </source>
</reference>
<dbReference type="PANTHER" id="PTHR19241">
    <property type="entry name" value="ATP-BINDING CASSETTE TRANSPORTER"/>
    <property type="match status" value="1"/>
</dbReference>
<organism evidence="3">
    <name type="scientific">Medicago truncatula</name>
    <name type="common">Barrel medic</name>
    <name type="synonym">Medicago tribuloides</name>
    <dbReference type="NCBI Taxonomy" id="3880"/>
    <lineage>
        <taxon>Eukaryota</taxon>
        <taxon>Viridiplantae</taxon>
        <taxon>Streptophyta</taxon>
        <taxon>Embryophyta</taxon>
        <taxon>Tracheophyta</taxon>
        <taxon>Spermatophyta</taxon>
        <taxon>Magnoliopsida</taxon>
        <taxon>eudicotyledons</taxon>
        <taxon>Gunneridae</taxon>
        <taxon>Pentapetalae</taxon>
        <taxon>rosids</taxon>
        <taxon>fabids</taxon>
        <taxon>Fabales</taxon>
        <taxon>Fabaceae</taxon>
        <taxon>Papilionoideae</taxon>
        <taxon>50 kb inversion clade</taxon>
        <taxon>NPAAA clade</taxon>
        <taxon>Hologalegina</taxon>
        <taxon>IRL clade</taxon>
        <taxon>Trifolieae</taxon>
        <taxon>Medicago</taxon>
    </lineage>
</organism>
<keyword evidence="2" id="KW-1133">Transmembrane helix</keyword>
<dbReference type="EMBL" id="PSQE01000007">
    <property type="protein sequence ID" value="RHN46086.1"/>
    <property type="molecule type" value="Genomic_DNA"/>
</dbReference>
<evidence type="ECO:0000256" key="2">
    <source>
        <dbReference type="SAM" id="Phobius"/>
    </source>
</evidence>
<proteinExistence type="predicted"/>
<evidence type="ECO:0000313" key="3">
    <source>
        <dbReference type="EMBL" id="RHN46086.1"/>
    </source>
</evidence>
<protein>
    <recommendedName>
        <fullName evidence="4">Transmembrane protein</fullName>
    </recommendedName>
</protein>
<keyword evidence="1" id="KW-0813">Transport</keyword>
<gene>
    <name evidence="3" type="ORF">MtrunA17_Chr7g0238411</name>
</gene>
<comment type="caution">
    <text evidence="3">The sequence shown here is derived from an EMBL/GenBank/DDBJ whole genome shotgun (WGS) entry which is preliminary data.</text>
</comment>
<feature type="transmembrane region" description="Helical" evidence="2">
    <location>
        <begin position="89"/>
        <end position="107"/>
    </location>
</feature>
<keyword evidence="2" id="KW-0812">Transmembrane</keyword>
<evidence type="ECO:0000256" key="1">
    <source>
        <dbReference type="ARBA" id="ARBA00022448"/>
    </source>
</evidence>
<dbReference type="Proteomes" id="UP000265566">
    <property type="component" value="Chromosome 7"/>
</dbReference>
<dbReference type="AlphaFoldDB" id="A0A396GY78"/>
<dbReference type="Gramene" id="rna40526">
    <property type="protein sequence ID" value="RHN46086.1"/>
    <property type="gene ID" value="gene40526"/>
</dbReference>